<protein>
    <submittedName>
        <fullName evidence="2">Uncharacterized protein (DUF58 family)</fullName>
    </submittedName>
</protein>
<proteinExistence type="predicted"/>
<dbReference type="RefSeq" id="WP_237345199.1">
    <property type="nucleotide sequence ID" value="NZ_JABWGX010000008.1"/>
</dbReference>
<reference evidence="2 3" key="1">
    <citation type="submission" date="2023-07" db="EMBL/GenBank/DDBJ databases">
        <title>Genomic Encyclopedia of Type Strains, Phase IV (KMG-IV): sequencing the most valuable type-strain genomes for metagenomic binning, comparative biology and taxonomic classification.</title>
        <authorList>
            <person name="Goeker M."/>
        </authorList>
    </citation>
    <scope>NUCLEOTIDE SEQUENCE [LARGE SCALE GENOMIC DNA]</scope>
    <source>
        <strain evidence="2 3">DSM 3770</strain>
    </source>
</reference>
<evidence type="ECO:0000313" key="3">
    <source>
        <dbReference type="Proteomes" id="UP001241747"/>
    </source>
</evidence>
<dbReference type="Pfam" id="PF01882">
    <property type="entry name" value="DUF58"/>
    <property type="match status" value="1"/>
</dbReference>
<feature type="domain" description="DUF58" evidence="1">
    <location>
        <begin position="59"/>
        <end position="259"/>
    </location>
</feature>
<sequence length="292" mass="31790">MSGHARAVPPEPDERPIPVLPYGLHWRPRGHKPGAHPADGRGGDGAFQALAPLLSAPDPRRIDIRASIRDPFEAVHVRTFAPRRSITVTVMVDLSGSMGFGDLKAEVAQCAATIAAAAGATADAFSLIAADAAPRPDLFIPPTRRRGLPREIRDLLTDASCAGRSARGLVAAAENMPRGRGLVFLVSDFLMPEDDIAAVLDALFRHDVIPVVVRDSRAEGDLPRFGLLDVIDAESGRRRLVFMRPRLRARWLAQAERRRSALESVFASRGVVPFFLTDRFDADALLDHLARR</sequence>
<dbReference type="EMBL" id="JAUSVY010000002">
    <property type="protein sequence ID" value="MDQ0504079.1"/>
    <property type="molecule type" value="Genomic_DNA"/>
</dbReference>
<name>A0ABU0LAB4_XANAG</name>
<comment type="caution">
    <text evidence="2">The sequence shown here is derived from an EMBL/GenBank/DDBJ whole genome shotgun (WGS) entry which is preliminary data.</text>
</comment>
<evidence type="ECO:0000313" key="2">
    <source>
        <dbReference type="EMBL" id="MDQ0504079.1"/>
    </source>
</evidence>
<dbReference type="Proteomes" id="UP001241747">
    <property type="component" value="Unassembled WGS sequence"/>
</dbReference>
<keyword evidence="3" id="KW-1185">Reference proteome</keyword>
<dbReference type="InterPro" id="IPR036465">
    <property type="entry name" value="vWFA_dom_sf"/>
</dbReference>
<evidence type="ECO:0000259" key="1">
    <source>
        <dbReference type="Pfam" id="PF01882"/>
    </source>
</evidence>
<dbReference type="InterPro" id="IPR002881">
    <property type="entry name" value="DUF58"/>
</dbReference>
<dbReference type="SUPFAM" id="SSF53300">
    <property type="entry name" value="vWA-like"/>
    <property type="match status" value="1"/>
</dbReference>
<accession>A0ABU0LAB4</accession>
<gene>
    <name evidence="2" type="ORF">QOZ94_000853</name>
</gene>
<dbReference type="PANTHER" id="PTHR33608">
    <property type="entry name" value="BLL2464 PROTEIN"/>
    <property type="match status" value="1"/>
</dbReference>
<dbReference type="PANTHER" id="PTHR33608:SF6">
    <property type="entry name" value="BLL2464 PROTEIN"/>
    <property type="match status" value="1"/>
</dbReference>
<organism evidence="2 3">
    <name type="scientific">Xanthobacter agilis</name>
    <dbReference type="NCBI Taxonomy" id="47492"/>
    <lineage>
        <taxon>Bacteria</taxon>
        <taxon>Pseudomonadati</taxon>
        <taxon>Pseudomonadota</taxon>
        <taxon>Alphaproteobacteria</taxon>
        <taxon>Hyphomicrobiales</taxon>
        <taxon>Xanthobacteraceae</taxon>
        <taxon>Xanthobacter</taxon>
    </lineage>
</organism>